<dbReference type="OrthoDB" id="11098at2157"/>
<dbReference type="InterPro" id="IPR029044">
    <property type="entry name" value="Nucleotide-diphossugar_trans"/>
</dbReference>
<feature type="transmembrane region" description="Helical" evidence="1">
    <location>
        <begin position="225"/>
        <end position="247"/>
    </location>
</feature>
<dbReference type="KEGG" id="meme:HYG87_01660"/>
<feature type="transmembrane region" description="Helical" evidence="1">
    <location>
        <begin position="259"/>
        <end position="281"/>
    </location>
</feature>
<sequence>MKKIAVILPAYNEEVALGSIILRAKQHAQKIIVVDDGSTDKTSEVAQLAGAEVIKHPTNLGKGAALRSGFEAAKEYDIIVTIDADAQHDPDEIPLLTEPILKKEADVVNGSRYITGVDENTPAYRRVGQKVLDTATNLSSGLDITDTQSGFRAFSQKSLPYFRFKESGFGVESEMLVDASQAGLKIVEVQIGVRYDVDGSTQNPISHGARVLFHILQDMELKRPLYYFTIPGIVIVLVGASLSLIFLRDYLTGTSISMGPTMVAVMLSLFGTFMMFTGIILDSMSRMLQQNRNQL</sequence>
<protein>
    <submittedName>
        <fullName evidence="3">Glycosyltransferase family 2 protein</fullName>
    </submittedName>
</protein>
<reference evidence="3" key="1">
    <citation type="submission" date="2020-07" db="EMBL/GenBank/DDBJ databases">
        <title>Methanobacterium. sp. MethCan genome.</title>
        <authorList>
            <person name="Postec A."/>
            <person name="Quemeneur M."/>
        </authorList>
    </citation>
    <scope>NUCLEOTIDE SEQUENCE</scope>
    <source>
        <strain evidence="3">MethCAN</strain>
    </source>
</reference>
<dbReference type="GeneID" id="64819430"/>
<organism evidence="3 4">
    <name type="scientific">Methanobacterium alkalithermotolerans</name>
    <dbReference type="NCBI Taxonomy" id="2731220"/>
    <lineage>
        <taxon>Archaea</taxon>
        <taxon>Methanobacteriati</taxon>
        <taxon>Methanobacteriota</taxon>
        <taxon>Methanomada group</taxon>
        <taxon>Methanobacteria</taxon>
        <taxon>Methanobacteriales</taxon>
        <taxon>Methanobacteriaceae</taxon>
        <taxon>Methanobacterium</taxon>
    </lineage>
</organism>
<feature type="domain" description="Glycosyltransferase 2-like" evidence="2">
    <location>
        <begin position="6"/>
        <end position="159"/>
    </location>
</feature>
<dbReference type="InterPro" id="IPR001173">
    <property type="entry name" value="Glyco_trans_2-like"/>
</dbReference>
<gene>
    <name evidence="3" type="ORF">HYG87_01660</name>
</gene>
<evidence type="ECO:0000259" key="2">
    <source>
        <dbReference type="Pfam" id="PF00535"/>
    </source>
</evidence>
<proteinExistence type="predicted"/>
<evidence type="ECO:0000313" key="3">
    <source>
        <dbReference type="EMBL" id="QUH22563.1"/>
    </source>
</evidence>
<evidence type="ECO:0000313" key="4">
    <source>
        <dbReference type="Proteomes" id="UP000681041"/>
    </source>
</evidence>
<keyword evidence="1" id="KW-0472">Membrane</keyword>
<dbReference type="AlphaFoldDB" id="A0A8T8K5Z8"/>
<keyword evidence="1" id="KW-0812">Transmembrane</keyword>
<keyword evidence="1" id="KW-1133">Transmembrane helix</keyword>
<dbReference type="Gene3D" id="3.90.550.10">
    <property type="entry name" value="Spore Coat Polysaccharide Biosynthesis Protein SpsA, Chain A"/>
    <property type="match status" value="1"/>
</dbReference>
<dbReference type="EMBL" id="CP058560">
    <property type="protein sequence ID" value="QUH22563.1"/>
    <property type="molecule type" value="Genomic_DNA"/>
</dbReference>
<dbReference type="PANTHER" id="PTHR48090:SF7">
    <property type="entry name" value="RFBJ PROTEIN"/>
    <property type="match status" value="1"/>
</dbReference>
<evidence type="ECO:0000256" key="1">
    <source>
        <dbReference type="SAM" id="Phobius"/>
    </source>
</evidence>
<keyword evidence="4" id="KW-1185">Reference proteome</keyword>
<dbReference type="Pfam" id="PF00535">
    <property type="entry name" value="Glycos_transf_2"/>
    <property type="match status" value="1"/>
</dbReference>
<dbReference type="PANTHER" id="PTHR48090">
    <property type="entry name" value="UNDECAPRENYL-PHOSPHATE 4-DEOXY-4-FORMAMIDO-L-ARABINOSE TRANSFERASE-RELATED"/>
    <property type="match status" value="1"/>
</dbReference>
<name>A0A8T8K5Z8_9EURY</name>
<dbReference type="Proteomes" id="UP000681041">
    <property type="component" value="Chromosome"/>
</dbReference>
<accession>A0A8T8K5Z8</accession>
<dbReference type="InterPro" id="IPR050256">
    <property type="entry name" value="Glycosyltransferase_2"/>
</dbReference>
<dbReference type="SUPFAM" id="SSF53448">
    <property type="entry name" value="Nucleotide-diphospho-sugar transferases"/>
    <property type="match status" value="1"/>
</dbReference>
<dbReference type="CDD" id="cd04179">
    <property type="entry name" value="DPM_DPG-synthase_like"/>
    <property type="match status" value="1"/>
</dbReference>
<dbReference type="RefSeq" id="WP_211533507.1">
    <property type="nucleotide sequence ID" value="NZ_CP058560.1"/>
</dbReference>